<dbReference type="GO" id="GO:0006515">
    <property type="term" value="P:protein quality control for misfolded or incompletely synthesized proteins"/>
    <property type="evidence" value="ECO:0007669"/>
    <property type="project" value="TreeGrafter"/>
</dbReference>
<accession>A0A9W8M6I8</accession>
<dbReference type="GO" id="GO:0034982">
    <property type="term" value="P:mitochondrial protein processing"/>
    <property type="evidence" value="ECO:0007669"/>
    <property type="project" value="TreeGrafter"/>
</dbReference>
<keyword evidence="3 6" id="KW-0378">Hydrolase</keyword>
<evidence type="ECO:0000313" key="9">
    <source>
        <dbReference type="Proteomes" id="UP001140074"/>
    </source>
</evidence>
<dbReference type="Pfam" id="PF01435">
    <property type="entry name" value="Peptidase_M48"/>
    <property type="match status" value="1"/>
</dbReference>
<keyword evidence="1 6" id="KW-0645">Protease</keyword>
<dbReference type="InterPro" id="IPR051156">
    <property type="entry name" value="Mito/Outer_Membr_Metalloprot"/>
</dbReference>
<dbReference type="GO" id="GO:0046872">
    <property type="term" value="F:metal ion binding"/>
    <property type="evidence" value="ECO:0007669"/>
    <property type="project" value="UniProtKB-KW"/>
</dbReference>
<keyword evidence="2" id="KW-0479">Metal-binding</keyword>
<dbReference type="AlphaFoldDB" id="A0A9W8M6I8"/>
<evidence type="ECO:0000256" key="1">
    <source>
        <dbReference type="ARBA" id="ARBA00022670"/>
    </source>
</evidence>
<dbReference type="PANTHER" id="PTHR22726">
    <property type="entry name" value="METALLOENDOPEPTIDASE OMA1"/>
    <property type="match status" value="1"/>
</dbReference>
<dbReference type="EMBL" id="JANBUY010000031">
    <property type="protein sequence ID" value="KAJ2866758.1"/>
    <property type="molecule type" value="Genomic_DNA"/>
</dbReference>
<dbReference type="CDD" id="cd07331">
    <property type="entry name" value="M48C_Oma1_like"/>
    <property type="match status" value="1"/>
</dbReference>
<keyword evidence="5 6" id="KW-0482">Metalloprotease</keyword>
<dbReference type="InterPro" id="IPR001915">
    <property type="entry name" value="Peptidase_M48"/>
</dbReference>
<comment type="similarity">
    <text evidence="6">Belongs to the peptidase M48 family.</text>
</comment>
<reference evidence="8" key="1">
    <citation type="submission" date="2022-07" db="EMBL/GenBank/DDBJ databases">
        <title>Phylogenomic reconstructions and comparative analyses of Kickxellomycotina fungi.</title>
        <authorList>
            <person name="Reynolds N.K."/>
            <person name="Stajich J.E."/>
            <person name="Barry K."/>
            <person name="Grigoriev I.V."/>
            <person name="Crous P."/>
            <person name="Smith M.E."/>
        </authorList>
    </citation>
    <scope>NUCLEOTIDE SEQUENCE</scope>
    <source>
        <strain evidence="8">RSA 476</strain>
    </source>
</reference>
<gene>
    <name evidence="8" type="primary">OMA1</name>
    <name evidence="8" type="ORF">GGH94_001328</name>
</gene>
<evidence type="ECO:0000313" key="8">
    <source>
        <dbReference type="EMBL" id="KAJ2866758.1"/>
    </source>
</evidence>
<feature type="domain" description="Peptidase M48" evidence="7">
    <location>
        <begin position="118"/>
        <end position="293"/>
    </location>
</feature>
<evidence type="ECO:0000259" key="7">
    <source>
        <dbReference type="Pfam" id="PF01435"/>
    </source>
</evidence>
<protein>
    <submittedName>
        <fullName evidence="8">Metalloendopeptidase</fullName>
    </submittedName>
</protein>
<evidence type="ECO:0000256" key="2">
    <source>
        <dbReference type="ARBA" id="ARBA00022723"/>
    </source>
</evidence>
<dbReference type="GO" id="GO:0005743">
    <property type="term" value="C:mitochondrial inner membrane"/>
    <property type="evidence" value="ECO:0007669"/>
    <property type="project" value="TreeGrafter"/>
</dbReference>
<comment type="caution">
    <text evidence="8">The sequence shown here is derived from an EMBL/GenBank/DDBJ whole genome shotgun (WGS) entry which is preliminary data.</text>
</comment>
<keyword evidence="9" id="KW-1185">Reference proteome</keyword>
<dbReference type="Proteomes" id="UP001140074">
    <property type="component" value="Unassembled WGS sequence"/>
</dbReference>
<dbReference type="PANTHER" id="PTHR22726:SF1">
    <property type="entry name" value="METALLOENDOPEPTIDASE OMA1, MITOCHONDRIAL"/>
    <property type="match status" value="1"/>
</dbReference>
<comment type="cofactor">
    <cofactor evidence="6">
        <name>Zn(2+)</name>
        <dbReference type="ChEBI" id="CHEBI:29105"/>
    </cofactor>
    <text evidence="6">Binds 1 zinc ion per subunit.</text>
</comment>
<evidence type="ECO:0000256" key="3">
    <source>
        <dbReference type="ARBA" id="ARBA00022801"/>
    </source>
</evidence>
<evidence type="ECO:0000256" key="4">
    <source>
        <dbReference type="ARBA" id="ARBA00022833"/>
    </source>
</evidence>
<sequence>MAFCSYFQRGLFASRSVFSSPRQILGRNIHRGPHQRYGYNRQGQPPIWQDRRFWYYAGAAGTTGLIYYEYHIEESPTGRRRFNNVSPAYEKQIGQQAYLQTISQYQSQIIPAGSTKMDRDVRKVAQRLISATDTENNWEVHVIYAPDEKNAFVLPGGKIFVFSGLLSVTQDDDGLATVLSHEIAHQLANHSAEKLSQANLLGFLYIVASFFVDPNFLQFGRAMSTLLLELPNSRQCEQEADQLGLYLMAKACYDPQQAVALWQRMKAAELSSPPQFLNTHPSTDSRIENIRALVPQANMKRDAANCPSPDLTKAFFDGVF</sequence>
<organism evidence="8 9">
    <name type="scientific">Coemansia aciculifera</name>
    <dbReference type="NCBI Taxonomy" id="417176"/>
    <lineage>
        <taxon>Eukaryota</taxon>
        <taxon>Fungi</taxon>
        <taxon>Fungi incertae sedis</taxon>
        <taxon>Zoopagomycota</taxon>
        <taxon>Kickxellomycotina</taxon>
        <taxon>Kickxellomycetes</taxon>
        <taxon>Kickxellales</taxon>
        <taxon>Kickxellaceae</taxon>
        <taxon>Coemansia</taxon>
    </lineage>
</organism>
<evidence type="ECO:0000256" key="6">
    <source>
        <dbReference type="RuleBase" id="RU003983"/>
    </source>
</evidence>
<proteinExistence type="inferred from homology"/>
<evidence type="ECO:0000256" key="5">
    <source>
        <dbReference type="ARBA" id="ARBA00023049"/>
    </source>
</evidence>
<dbReference type="GO" id="GO:0004222">
    <property type="term" value="F:metalloendopeptidase activity"/>
    <property type="evidence" value="ECO:0007669"/>
    <property type="project" value="InterPro"/>
</dbReference>
<keyword evidence="4 6" id="KW-0862">Zinc</keyword>
<dbReference type="Gene3D" id="3.30.2010.10">
    <property type="entry name" value="Metalloproteases ('zincins'), catalytic domain"/>
    <property type="match status" value="1"/>
</dbReference>
<name>A0A9W8M6I8_9FUNG</name>